<dbReference type="AlphaFoldDB" id="A0AAP0L801"/>
<feature type="domain" description="Large ribosomal subunit protein bL12 C-terminal" evidence="5">
    <location>
        <begin position="155"/>
        <end position="221"/>
    </location>
</feature>
<dbReference type="FunFam" id="3.30.1390.10:FF:000001">
    <property type="entry name" value="50S ribosomal protein L7/L12"/>
    <property type="match status" value="1"/>
</dbReference>
<dbReference type="Gene3D" id="3.30.1390.10">
    <property type="match status" value="1"/>
</dbReference>
<protein>
    <recommendedName>
        <fullName evidence="5">Large ribosomal subunit protein bL12 C-terminal domain-containing protein</fullName>
    </recommendedName>
</protein>
<dbReference type="InterPro" id="IPR014719">
    <property type="entry name" value="Ribosomal_bL12_C/ClpS-like"/>
</dbReference>
<comment type="caution">
    <text evidence="6">The sequence shown here is derived from an EMBL/GenBank/DDBJ whole genome shotgun (WGS) entry which is preliminary data.</text>
</comment>
<dbReference type="SUPFAM" id="SSF54736">
    <property type="entry name" value="ClpS-like"/>
    <property type="match status" value="1"/>
</dbReference>
<dbReference type="PANTHER" id="PTHR45987:SF4">
    <property type="entry name" value="LARGE RIBOSOMAL SUBUNIT PROTEIN BL12M"/>
    <property type="match status" value="1"/>
</dbReference>
<reference evidence="6 7" key="1">
    <citation type="submission" date="2024-01" db="EMBL/GenBank/DDBJ databases">
        <title>Genome assemblies of Stephania.</title>
        <authorList>
            <person name="Yang L."/>
        </authorList>
    </citation>
    <scope>NUCLEOTIDE SEQUENCE [LARGE SCALE GENOMIC DNA]</scope>
    <source>
        <strain evidence="6">JXDWG</strain>
        <tissue evidence="6">Leaf</tissue>
    </source>
</reference>
<name>A0AAP0L801_9MAGN</name>
<proteinExistence type="inferred from homology"/>
<sequence>MADTTLTIMPIIKKKSQIDEAVPPPLHLSRANSTNHFLFKTLQLRSSPNTIAINEFALQCIPKTKPRAPKRNPDQSLDLRARIHFVRSSLRDRGRSLRSDAARSGGPHGGSAEETGRDGDADHGGDDAGDGGGREGRGEGEEGEGEEKKAEKTTFDLKLEGFEAAAKIKIIKEVRSFTDLGLKEAKDLVEKAPAVLKKGVAKEEAEKIIEKMKEAGAKVVME</sequence>
<accession>A0AAP0L801</accession>
<dbReference type="Proteomes" id="UP001419268">
    <property type="component" value="Unassembled WGS sequence"/>
</dbReference>
<keyword evidence="3" id="KW-0687">Ribonucleoprotein</keyword>
<gene>
    <name evidence="6" type="ORF">Scep_000628</name>
</gene>
<dbReference type="PANTHER" id="PTHR45987">
    <property type="entry name" value="39S RIBOSOMAL PROTEIN L12"/>
    <property type="match status" value="1"/>
</dbReference>
<keyword evidence="2" id="KW-0689">Ribosomal protein</keyword>
<evidence type="ECO:0000313" key="6">
    <source>
        <dbReference type="EMBL" id="KAK9165437.1"/>
    </source>
</evidence>
<evidence type="ECO:0000256" key="1">
    <source>
        <dbReference type="ARBA" id="ARBA00007197"/>
    </source>
</evidence>
<dbReference type="GO" id="GO:1990904">
    <property type="term" value="C:ribonucleoprotein complex"/>
    <property type="evidence" value="ECO:0007669"/>
    <property type="project" value="UniProtKB-KW"/>
</dbReference>
<dbReference type="GO" id="GO:0005840">
    <property type="term" value="C:ribosome"/>
    <property type="evidence" value="ECO:0007669"/>
    <property type="project" value="UniProtKB-KW"/>
</dbReference>
<dbReference type="CDD" id="cd00387">
    <property type="entry name" value="Ribosomal_L7_L12"/>
    <property type="match status" value="1"/>
</dbReference>
<dbReference type="GO" id="GO:0006412">
    <property type="term" value="P:translation"/>
    <property type="evidence" value="ECO:0007669"/>
    <property type="project" value="InterPro"/>
</dbReference>
<evidence type="ECO:0000256" key="4">
    <source>
        <dbReference type="SAM" id="MobiDB-lite"/>
    </source>
</evidence>
<comment type="similarity">
    <text evidence="1">Belongs to the bacterial ribosomal protein bL12 family.</text>
</comment>
<feature type="compositionally biased region" description="Basic and acidic residues" evidence="4">
    <location>
        <begin position="114"/>
        <end position="152"/>
    </location>
</feature>
<evidence type="ECO:0000259" key="5">
    <source>
        <dbReference type="Pfam" id="PF00542"/>
    </source>
</evidence>
<dbReference type="InterPro" id="IPR013823">
    <property type="entry name" value="Ribosomal_bL12_C"/>
</dbReference>
<dbReference type="EMBL" id="JBBNAG010000001">
    <property type="protein sequence ID" value="KAK9165437.1"/>
    <property type="molecule type" value="Genomic_DNA"/>
</dbReference>
<keyword evidence="7" id="KW-1185">Reference proteome</keyword>
<evidence type="ECO:0000313" key="7">
    <source>
        <dbReference type="Proteomes" id="UP001419268"/>
    </source>
</evidence>
<dbReference type="InterPro" id="IPR000206">
    <property type="entry name" value="Ribosomal_bL12"/>
</dbReference>
<dbReference type="Pfam" id="PF00542">
    <property type="entry name" value="Ribosomal_L12"/>
    <property type="match status" value="1"/>
</dbReference>
<feature type="region of interest" description="Disordered" evidence="4">
    <location>
        <begin position="91"/>
        <end position="152"/>
    </location>
</feature>
<evidence type="ECO:0000256" key="2">
    <source>
        <dbReference type="ARBA" id="ARBA00022980"/>
    </source>
</evidence>
<organism evidence="6 7">
    <name type="scientific">Stephania cephalantha</name>
    <dbReference type="NCBI Taxonomy" id="152367"/>
    <lineage>
        <taxon>Eukaryota</taxon>
        <taxon>Viridiplantae</taxon>
        <taxon>Streptophyta</taxon>
        <taxon>Embryophyta</taxon>
        <taxon>Tracheophyta</taxon>
        <taxon>Spermatophyta</taxon>
        <taxon>Magnoliopsida</taxon>
        <taxon>Ranunculales</taxon>
        <taxon>Menispermaceae</taxon>
        <taxon>Menispermoideae</taxon>
        <taxon>Cissampelideae</taxon>
        <taxon>Stephania</taxon>
    </lineage>
</organism>
<feature type="compositionally biased region" description="Basic and acidic residues" evidence="4">
    <location>
        <begin position="91"/>
        <end position="101"/>
    </location>
</feature>
<dbReference type="GO" id="GO:0003735">
    <property type="term" value="F:structural constituent of ribosome"/>
    <property type="evidence" value="ECO:0007669"/>
    <property type="project" value="InterPro"/>
</dbReference>
<evidence type="ECO:0000256" key="3">
    <source>
        <dbReference type="ARBA" id="ARBA00023274"/>
    </source>
</evidence>
<dbReference type="GO" id="GO:0003729">
    <property type="term" value="F:mRNA binding"/>
    <property type="evidence" value="ECO:0007669"/>
    <property type="project" value="TreeGrafter"/>
</dbReference>